<dbReference type="GO" id="GO:0046872">
    <property type="term" value="F:metal ion binding"/>
    <property type="evidence" value="ECO:0007669"/>
    <property type="project" value="UniProtKB-KW"/>
</dbReference>
<sequence length="196" mass="22716">MQNRTKLSESELQIINCGIIEEPMRVLQTTEESDLKLLRVNCKELIPEDENLKLLISRMYQTVRDENKPGVGIAAPQVGIARRLFIAQRMDKKDNPFEFFINPEIVWFSNIKRRGEEGCLSIPDAYGDVYRSLTIQITYYDMSGTHFQEVVEGFTAVIMQHEMDHLNGVLFTDRMEEQAEIEYYNASPTGEIVYPR</sequence>
<evidence type="ECO:0000256" key="1">
    <source>
        <dbReference type="ARBA" id="ARBA00010759"/>
    </source>
</evidence>
<reference evidence="6" key="1">
    <citation type="submission" date="2016-10" db="EMBL/GenBank/DDBJ databases">
        <authorList>
            <person name="Varghese N."/>
            <person name="Submissions S."/>
        </authorList>
    </citation>
    <scope>NUCLEOTIDE SEQUENCE [LARGE SCALE GENOMIC DNA]</scope>
    <source>
        <strain evidence="6">DSM 23313</strain>
    </source>
</reference>
<feature type="binding site" evidence="4">
    <location>
        <position position="119"/>
    </location>
    <ligand>
        <name>Fe cation</name>
        <dbReference type="ChEBI" id="CHEBI:24875"/>
    </ligand>
</feature>
<dbReference type="PRINTS" id="PR01576">
    <property type="entry name" value="PDEFORMYLASE"/>
</dbReference>
<protein>
    <recommendedName>
        <fullName evidence="4">Peptide deformylase</fullName>
        <shortName evidence="4">PDF</shortName>
        <ecNumber evidence="4">3.5.1.88</ecNumber>
    </recommendedName>
    <alternativeName>
        <fullName evidence="4">Polypeptide deformylase</fullName>
    </alternativeName>
</protein>
<evidence type="ECO:0000256" key="2">
    <source>
        <dbReference type="ARBA" id="ARBA00022723"/>
    </source>
</evidence>
<dbReference type="Pfam" id="PF01327">
    <property type="entry name" value="Pep_deformylase"/>
    <property type="match status" value="1"/>
</dbReference>
<dbReference type="AlphaFoldDB" id="A0A1G8FB66"/>
<dbReference type="Proteomes" id="UP000243588">
    <property type="component" value="Unassembled WGS sequence"/>
</dbReference>
<evidence type="ECO:0000313" key="5">
    <source>
        <dbReference type="EMBL" id="SDH79391.1"/>
    </source>
</evidence>
<dbReference type="RefSeq" id="WP_090409413.1">
    <property type="nucleotide sequence ID" value="NZ_FNDQ01000015.1"/>
</dbReference>
<feature type="active site" evidence="4">
    <location>
        <position position="162"/>
    </location>
</feature>
<dbReference type="GO" id="GO:0006412">
    <property type="term" value="P:translation"/>
    <property type="evidence" value="ECO:0007669"/>
    <property type="project" value="UniProtKB-UniRule"/>
</dbReference>
<feature type="binding site" evidence="4">
    <location>
        <position position="165"/>
    </location>
    <ligand>
        <name>Fe cation</name>
        <dbReference type="ChEBI" id="CHEBI:24875"/>
    </ligand>
</feature>
<comment type="catalytic activity">
    <reaction evidence="4">
        <text>N-terminal N-formyl-L-methionyl-[peptide] + H2O = N-terminal L-methionyl-[peptide] + formate</text>
        <dbReference type="Rhea" id="RHEA:24420"/>
        <dbReference type="Rhea" id="RHEA-COMP:10639"/>
        <dbReference type="Rhea" id="RHEA-COMP:10640"/>
        <dbReference type="ChEBI" id="CHEBI:15377"/>
        <dbReference type="ChEBI" id="CHEBI:15740"/>
        <dbReference type="ChEBI" id="CHEBI:49298"/>
        <dbReference type="ChEBI" id="CHEBI:64731"/>
        <dbReference type="EC" id="3.5.1.88"/>
    </reaction>
</comment>
<dbReference type="GO" id="GO:0042586">
    <property type="term" value="F:peptide deformylase activity"/>
    <property type="evidence" value="ECO:0007669"/>
    <property type="project" value="UniProtKB-UniRule"/>
</dbReference>
<comment type="function">
    <text evidence="4">Removes the formyl group from the N-terminal Met of newly synthesized proteins. Requires at least a dipeptide for an efficient rate of reaction. N-terminal L-methionine is a prerequisite for activity but the enzyme has broad specificity at other positions.</text>
</comment>
<accession>A0A1G8FB66</accession>
<dbReference type="PANTHER" id="PTHR10458">
    <property type="entry name" value="PEPTIDE DEFORMYLASE"/>
    <property type="match status" value="1"/>
</dbReference>
<dbReference type="NCBIfam" id="NF001159">
    <property type="entry name" value="PRK00150.1-3"/>
    <property type="match status" value="1"/>
</dbReference>
<name>A0A1G8FB66_9FLAO</name>
<keyword evidence="3 4" id="KW-0378">Hydrolase</keyword>
<dbReference type="CDD" id="cd00487">
    <property type="entry name" value="Pep_deformylase"/>
    <property type="match status" value="1"/>
</dbReference>
<keyword evidence="6" id="KW-1185">Reference proteome</keyword>
<evidence type="ECO:0000256" key="4">
    <source>
        <dbReference type="HAMAP-Rule" id="MF_00163"/>
    </source>
</evidence>
<dbReference type="EMBL" id="FNDQ01000015">
    <property type="protein sequence ID" value="SDH79391.1"/>
    <property type="molecule type" value="Genomic_DNA"/>
</dbReference>
<dbReference type="SUPFAM" id="SSF56420">
    <property type="entry name" value="Peptide deformylase"/>
    <property type="match status" value="1"/>
</dbReference>
<dbReference type="PIRSF" id="PIRSF004749">
    <property type="entry name" value="Pep_def"/>
    <property type="match status" value="1"/>
</dbReference>
<dbReference type="HAMAP" id="MF_00163">
    <property type="entry name" value="Pep_deformylase"/>
    <property type="match status" value="1"/>
</dbReference>
<dbReference type="InterPro" id="IPR023635">
    <property type="entry name" value="Peptide_deformylase"/>
</dbReference>
<dbReference type="EC" id="3.5.1.88" evidence="4"/>
<feature type="binding site" evidence="4">
    <location>
        <position position="161"/>
    </location>
    <ligand>
        <name>Fe cation</name>
        <dbReference type="ChEBI" id="CHEBI:24875"/>
    </ligand>
</feature>
<evidence type="ECO:0000256" key="3">
    <source>
        <dbReference type="ARBA" id="ARBA00022801"/>
    </source>
</evidence>
<comment type="similarity">
    <text evidence="1 4">Belongs to the polypeptide deformylase family.</text>
</comment>
<organism evidence="5 6">
    <name type="scientific">Myroides phaeus</name>
    <dbReference type="NCBI Taxonomy" id="702745"/>
    <lineage>
        <taxon>Bacteria</taxon>
        <taxon>Pseudomonadati</taxon>
        <taxon>Bacteroidota</taxon>
        <taxon>Flavobacteriia</taxon>
        <taxon>Flavobacteriales</taxon>
        <taxon>Flavobacteriaceae</taxon>
        <taxon>Myroides</taxon>
    </lineage>
</organism>
<gene>
    <name evidence="4" type="primary">def</name>
    <name evidence="5" type="ORF">SAMN05421818_11567</name>
</gene>
<proteinExistence type="inferred from homology"/>
<dbReference type="Gene3D" id="3.90.45.10">
    <property type="entry name" value="Peptide deformylase"/>
    <property type="match status" value="1"/>
</dbReference>
<dbReference type="NCBIfam" id="TIGR00079">
    <property type="entry name" value="pept_deformyl"/>
    <property type="match status" value="1"/>
</dbReference>
<keyword evidence="4" id="KW-0648">Protein biosynthesis</keyword>
<dbReference type="PANTHER" id="PTHR10458:SF22">
    <property type="entry name" value="PEPTIDE DEFORMYLASE"/>
    <property type="match status" value="1"/>
</dbReference>
<keyword evidence="2 4" id="KW-0479">Metal-binding</keyword>
<dbReference type="STRING" id="702745.SAMN05421818_11567"/>
<comment type="cofactor">
    <cofactor evidence="4">
        <name>Fe(2+)</name>
        <dbReference type="ChEBI" id="CHEBI:29033"/>
    </cofactor>
    <text evidence="4">Binds 1 Fe(2+) ion.</text>
</comment>
<evidence type="ECO:0000313" key="6">
    <source>
        <dbReference type="Proteomes" id="UP000243588"/>
    </source>
</evidence>
<keyword evidence="4" id="KW-0408">Iron</keyword>
<dbReference type="InterPro" id="IPR036821">
    <property type="entry name" value="Peptide_deformylase_sf"/>
</dbReference>